<protein>
    <submittedName>
        <fullName evidence="2">AraC family transcriptional regulator</fullName>
    </submittedName>
</protein>
<reference evidence="2 3" key="1">
    <citation type="submission" date="2020-08" db="EMBL/GenBank/DDBJ databases">
        <title>Genome sequence of Leucobacter denitrificans KACC 14055T.</title>
        <authorList>
            <person name="Hyun D.-W."/>
            <person name="Bae J.-W."/>
        </authorList>
    </citation>
    <scope>NUCLEOTIDE SEQUENCE [LARGE SCALE GENOMIC DNA]</scope>
    <source>
        <strain evidence="2 3">KACC 14055</strain>
    </source>
</reference>
<dbReference type="Pfam" id="PF12833">
    <property type="entry name" value="HTH_18"/>
    <property type="match status" value="1"/>
</dbReference>
<evidence type="ECO:0000259" key="1">
    <source>
        <dbReference type="PROSITE" id="PS01124"/>
    </source>
</evidence>
<evidence type="ECO:0000313" key="3">
    <source>
        <dbReference type="Proteomes" id="UP000515934"/>
    </source>
</evidence>
<gene>
    <name evidence="2" type="ORF">H9L06_02700</name>
</gene>
<dbReference type="SMART" id="SM00342">
    <property type="entry name" value="HTH_ARAC"/>
    <property type="match status" value="1"/>
</dbReference>
<dbReference type="GO" id="GO:0003700">
    <property type="term" value="F:DNA-binding transcription factor activity"/>
    <property type="evidence" value="ECO:0007669"/>
    <property type="project" value="InterPro"/>
</dbReference>
<dbReference type="InterPro" id="IPR018060">
    <property type="entry name" value="HTH_AraC"/>
</dbReference>
<feature type="domain" description="HTH araC/xylS-type" evidence="1">
    <location>
        <begin position="221"/>
        <end position="309"/>
    </location>
</feature>
<name>A0A7G9S5Z6_9MICO</name>
<sequence>MTALKREIDRSLLFKGKELFHSEHVLTSREITVDRKLADFLAVSNLRLNSLAETQPLRLRVTAFSNLCFIHQRGPSLELDWHRNANSIGRAVIVVVFAGGLTIGSSYIGTGQYALIPPGETLVRASTQDCDNDILVISFGAHKLEGLQIGLSADENQELLWISEIDSHYLRPFLSFIISLCGLDFSPTDRIGTLQDTSRTIVRALVRVAVGAAPENRPIYERAVGILESEYANIHLNAPLVAARLGVSTRTMQTVFERRGETVSRNLRSIRARAAISTRAANPRMPPIVVAKLCGFGSESAMYRAIREYARPSLKTS</sequence>
<keyword evidence="3" id="KW-1185">Reference proteome</keyword>
<dbReference type="PROSITE" id="PS01124">
    <property type="entry name" value="HTH_ARAC_FAMILY_2"/>
    <property type="match status" value="1"/>
</dbReference>
<dbReference type="Proteomes" id="UP000515934">
    <property type="component" value="Chromosome"/>
</dbReference>
<proteinExistence type="predicted"/>
<dbReference type="GO" id="GO:0043565">
    <property type="term" value="F:sequence-specific DNA binding"/>
    <property type="evidence" value="ECO:0007669"/>
    <property type="project" value="InterPro"/>
</dbReference>
<organism evidence="2 3">
    <name type="scientific">Leucobacter denitrificans</name>
    <dbReference type="NCBI Taxonomy" id="683042"/>
    <lineage>
        <taxon>Bacteria</taxon>
        <taxon>Bacillati</taxon>
        <taxon>Actinomycetota</taxon>
        <taxon>Actinomycetes</taxon>
        <taxon>Micrococcales</taxon>
        <taxon>Microbacteriaceae</taxon>
        <taxon>Leucobacter</taxon>
    </lineage>
</organism>
<dbReference type="KEGG" id="ldn:H9L06_02700"/>
<dbReference type="AlphaFoldDB" id="A0A7G9S5Z6"/>
<dbReference type="RefSeq" id="WP_187555738.1">
    <property type="nucleotide sequence ID" value="NZ_CP060716.1"/>
</dbReference>
<evidence type="ECO:0000313" key="2">
    <source>
        <dbReference type="EMBL" id="QNN63271.1"/>
    </source>
</evidence>
<accession>A0A7G9S5Z6</accession>
<dbReference type="EMBL" id="CP060716">
    <property type="protein sequence ID" value="QNN63271.1"/>
    <property type="molecule type" value="Genomic_DNA"/>
</dbReference>
<dbReference type="Gene3D" id="1.10.10.60">
    <property type="entry name" value="Homeodomain-like"/>
    <property type="match status" value="1"/>
</dbReference>